<dbReference type="EC" id="2.1.1.171" evidence="7"/>
<keyword evidence="4 7" id="KW-0808">Transferase</keyword>
<sequence length="327" mass="34916">MSQSRLSRAAESGLLPLPEGRITLLRPPRDVDLAALPREQVTIVATFRPDVEFWTAQGLDVATEPPESDLAIVFANRSKSLSRAMVAEASARAATVAVDGQKTDGIDSLWRDIRARLGEAPSITAGHGRIAVAPGGDAFGDWASPGPERQDDGWVRQPGVFSEGGPDRGSETLAAALPAQLPARMADLGAGWGYLARAVLEREGVQSLDLIEAEKLSLDCARLNVADSRATFHWADATAYRPEQPFDGIVCNPPFHAGRAADPSLGRGFIAAAAAMLTPNGALWLVANRQLPYEAALEEAFVRTEEIGGTGGFKLLHATRPRRTRRA</sequence>
<dbReference type="GO" id="GO:0052913">
    <property type="term" value="F:16S rRNA (guanine(966)-N(2))-methyltransferase activity"/>
    <property type="evidence" value="ECO:0007669"/>
    <property type="project" value="UniProtKB-EC"/>
</dbReference>
<dbReference type="PATRIC" id="fig|1123501.6.peg.1050"/>
<comment type="caution">
    <text evidence="7">The sequence shown here is derived from an EMBL/GenBank/DDBJ whole genome shotgun (WGS) entry which is preliminary data.</text>
</comment>
<dbReference type="STRING" id="1123501.Wenmar_00982"/>
<dbReference type="PANTHER" id="PTHR47816:SF4">
    <property type="entry name" value="RIBOSOMAL RNA SMALL SUBUNIT METHYLTRANSFERASE C"/>
    <property type="match status" value="1"/>
</dbReference>
<dbReference type="RefSeq" id="WP_018302764.1">
    <property type="nucleotide sequence ID" value="NZ_KB902288.1"/>
</dbReference>
<dbReference type="PROSITE" id="PS00092">
    <property type="entry name" value="N6_MTASE"/>
    <property type="match status" value="1"/>
</dbReference>
<keyword evidence="8" id="KW-1185">Reference proteome</keyword>
<dbReference type="EC" id="2.1.1.172" evidence="7"/>
<dbReference type="OrthoDB" id="9816072at2"/>
<keyword evidence="3 7" id="KW-0489">Methyltransferase</keyword>
<dbReference type="PANTHER" id="PTHR47816">
    <property type="entry name" value="RIBOSOMAL RNA SMALL SUBUNIT METHYLTRANSFERASE C"/>
    <property type="match status" value="1"/>
</dbReference>
<dbReference type="Gene3D" id="3.40.50.150">
    <property type="entry name" value="Vaccinia Virus protein VP39"/>
    <property type="match status" value="1"/>
</dbReference>
<dbReference type="InterPro" id="IPR002052">
    <property type="entry name" value="DNA_methylase_N6_adenine_CS"/>
</dbReference>
<keyword evidence="1" id="KW-0963">Cytoplasm</keyword>
<evidence type="ECO:0000313" key="7">
    <source>
        <dbReference type="EMBL" id="KIQ70604.1"/>
    </source>
</evidence>
<dbReference type="InterPro" id="IPR029063">
    <property type="entry name" value="SAM-dependent_MTases_sf"/>
</dbReference>
<dbReference type="CDD" id="cd02440">
    <property type="entry name" value="AdoMet_MTases"/>
    <property type="match status" value="1"/>
</dbReference>
<keyword evidence="2" id="KW-0698">rRNA processing</keyword>
<evidence type="ECO:0000256" key="3">
    <source>
        <dbReference type="ARBA" id="ARBA00022603"/>
    </source>
</evidence>
<evidence type="ECO:0000256" key="4">
    <source>
        <dbReference type="ARBA" id="ARBA00022679"/>
    </source>
</evidence>
<keyword evidence="5" id="KW-0949">S-adenosyl-L-methionine</keyword>
<feature type="domain" description="Methyltransferase small" evidence="6">
    <location>
        <begin position="156"/>
        <end position="316"/>
    </location>
</feature>
<dbReference type="AlphaFoldDB" id="A0A0D0Q863"/>
<dbReference type="GO" id="GO:0003676">
    <property type="term" value="F:nucleic acid binding"/>
    <property type="evidence" value="ECO:0007669"/>
    <property type="project" value="InterPro"/>
</dbReference>
<gene>
    <name evidence="7" type="ORF">Wenmar_00982</name>
</gene>
<evidence type="ECO:0000313" key="8">
    <source>
        <dbReference type="Proteomes" id="UP000035100"/>
    </source>
</evidence>
<dbReference type="InterPro" id="IPR007848">
    <property type="entry name" value="Small_mtfrase_dom"/>
</dbReference>
<reference evidence="7 8" key="1">
    <citation type="submission" date="2013-01" db="EMBL/GenBank/DDBJ databases">
        <authorList>
            <person name="Fiebig A."/>
            <person name="Goeker M."/>
            <person name="Klenk H.-P.P."/>
        </authorList>
    </citation>
    <scope>NUCLEOTIDE SEQUENCE [LARGE SCALE GENOMIC DNA]</scope>
    <source>
        <strain evidence="7 8">DSM 24838</strain>
    </source>
</reference>
<dbReference type="Proteomes" id="UP000035100">
    <property type="component" value="Unassembled WGS sequence"/>
</dbReference>
<name>A0A0D0Q863_9RHOB</name>
<evidence type="ECO:0000256" key="1">
    <source>
        <dbReference type="ARBA" id="ARBA00022490"/>
    </source>
</evidence>
<dbReference type="eggNOG" id="COG2813">
    <property type="taxonomic scope" value="Bacteria"/>
</dbReference>
<evidence type="ECO:0000256" key="5">
    <source>
        <dbReference type="ARBA" id="ARBA00022691"/>
    </source>
</evidence>
<evidence type="ECO:0000259" key="6">
    <source>
        <dbReference type="Pfam" id="PF05175"/>
    </source>
</evidence>
<dbReference type="Pfam" id="PF05175">
    <property type="entry name" value="MTS"/>
    <property type="match status" value="1"/>
</dbReference>
<protein>
    <submittedName>
        <fullName evidence="7">16S rRNA methyltransferase</fullName>
        <ecNumber evidence="7">2.1.1.171</ecNumber>
        <ecNumber evidence="7">2.1.1.172</ecNumber>
    </submittedName>
</protein>
<dbReference type="EMBL" id="AONG01000005">
    <property type="protein sequence ID" value="KIQ70604.1"/>
    <property type="molecule type" value="Genomic_DNA"/>
</dbReference>
<organism evidence="7 8">
    <name type="scientific">Wenxinia marina DSM 24838</name>
    <dbReference type="NCBI Taxonomy" id="1123501"/>
    <lineage>
        <taxon>Bacteria</taxon>
        <taxon>Pseudomonadati</taxon>
        <taxon>Pseudomonadota</taxon>
        <taxon>Alphaproteobacteria</taxon>
        <taxon>Rhodobacterales</taxon>
        <taxon>Roseobacteraceae</taxon>
        <taxon>Wenxinia</taxon>
    </lineage>
</organism>
<accession>A0A0D0Q863</accession>
<dbReference type="InterPro" id="IPR046977">
    <property type="entry name" value="RsmC/RlmG"/>
</dbReference>
<dbReference type="SUPFAM" id="SSF53335">
    <property type="entry name" value="S-adenosyl-L-methionine-dependent methyltransferases"/>
    <property type="match status" value="1"/>
</dbReference>
<dbReference type="GO" id="GO:0052914">
    <property type="term" value="F:16S rRNA (guanine(1207)-N(2))-methyltransferase activity"/>
    <property type="evidence" value="ECO:0007669"/>
    <property type="project" value="UniProtKB-EC"/>
</dbReference>
<evidence type="ECO:0000256" key="2">
    <source>
        <dbReference type="ARBA" id="ARBA00022552"/>
    </source>
</evidence>
<proteinExistence type="predicted"/>